<feature type="transmembrane region" description="Helical" evidence="6">
    <location>
        <begin position="200"/>
        <end position="218"/>
    </location>
</feature>
<feature type="transmembrane region" description="Helical" evidence="6">
    <location>
        <begin position="394"/>
        <end position="411"/>
    </location>
</feature>
<dbReference type="CDD" id="cd17330">
    <property type="entry name" value="MFS_SLC46_TetA_like"/>
    <property type="match status" value="1"/>
</dbReference>
<dbReference type="InterPro" id="IPR020846">
    <property type="entry name" value="MFS_dom"/>
</dbReference>
<dbReference type="RefSeq" id="WP_005672106.1">
    <property type="nucleotide sequence ID" value="NZ_CP146288.1"/>
</dbReference>
<dbReference type="InterPro" id="IPR036259">
    <property type="entry name" value="MFS_trans_sf"/>
</dbReference>
<dbReference type="GO" id="GO:0022857">
    <property type="term" value="F:transmembrane transporter activity"/>
    <property type="evidence" value="ECO:0007669"/>
    <property type="project" value="InterPro"/>
</dbReference>
<evidence type="ECO:0000256" key="5">
    <source>
        <dbReference type="SAM" id="MobiDB-lite"/>
    </source>
</evidence>
<sequence>MPEAAPSSVSERTPSPAPDSGGPPAGQSGRAFTLRPILFAYMCGTMAMMAFVSIVGSLSRQLGLAPWQAGMAVTVSGVLWMLMAPIWGRASDRLGRRAVMLTGFAGFFVSYCAMSGWLVAAMRVPMSVGLVFAGLVLTRGAIGGFYAAAPTASQALIADNLPPERRVAAMASLGAANGAGLVLGPALAAQLTHFGLEAPLYLTALLPALGLAVLWKFLPATPPVGARPGQSPRLLDPRLRRPMVAAFTALFTVAVGQIVVGFFAIDRLGMTPGEGAQAAGMALTTVGVALIITQMVVRRVMLPPGRMICIGMTTAGIGFGSVLLATGVPTLMLSYFVAAAGMGFVFPAFTAMAANAVQPHEQGAAAGSVGAAQGLGNVLGPLAGALLYEISPTVPYALAAVLLLGVAVWVGRTGKPDREGQG</sequence>
<dbReference type="Pfam" id="PF07690">
    <property type="entry name" value="MFS_1"/>
    <property type="match status" value="1"/>
</dbReference>
<dbReference type="InterPro" id="IPR001958">
    <property type="entry name" value="Tet-R_TetA/multi-R_MdtG-like"/>
</dbReference>
<feature type="region of interest" description="Disordered" evidence="5">
    <location>
        <begin position="1"/>
        <end position="28"/>
    </location>
</feature>
<evidence type="ECO:0000313" key="8">
    <source>
        <dbReference type="EMBL" id="EFV96086.1"/>
    </source>
</evidence>
<keyword evidence="9" id="KW-1185">Reference proteome</keyword>
<comment type="subcellular location">
    <subcellularLocation>
        <location evidence="1">Membrane</location>
        <topology evidence="1">Multi-pass membrane protein</topology>
    </subcellularLocation>
</comment>
<dbReference type="HOGENOM" id="CLU_001265_10_11_4"/>
<reference evidence="8 9" key="1">
    <citation type="submission" date="2010-12" db="EMBL/GenBank/DDBJ databases">
        <authorList>
            <person name="Muzny D."/>
            <person name="Qin X."/>
            <person name="Deng J."/>
            <person name="Jiang H."/>
            <person name="Liu Y."/>
            <person name="Qu J."/>
            <person name="Song X.-Z."/>
            <person name="Zhang L."/>
            <person name="Thornton R."/>
            <person name="Coyle M."/>
            <person name="Francisco L."/>
            <person name="Jackson L."/>
            <person name="Javaid M."/>
            <person name="Korchina V."/>
            <person name="Kovar C."/>
            <person name="Mata R."/>
            <person name="Mathew T."/>
            <person name="Ngo R."/>
            <person name="Nguyen L."/>
            <person name="Nguyen N."/>
            <person name="Okwuonu G."/>
            <person name="Ongeri F."/>
            <person name="Pham C."/>
            <person name="Simmons D."/>
            <person name="Wilczek-Boney K."/>
            <person name="Hale W."/>
            <person name="Jakkamsetti A."/>
            <person name="Pham P."/>
            <person name="Ruth R."/>
            <person name="San Lucas F."/>
            <person name="Warren J."/>
            <person name="Zhang J."/>
            <person name="Zhao Z."/>
            <person name="Zhou C."/>
            <person name="Zhu D."/>
            <person name="Lee S."/>
            <person name="Bess C."/>
            <person name="Blankenburg K."/>
            <person name="Forbes L."/>
            <person name="Fu Q."/>
            <person name="Gubbala S."/>
            <person name="Hirani K."/>
            <person name="Jayaseelan J.C."/>
            <person name="Lara F."/>
            <person name="Munidasa M."/>
            <person name="Palculict T."/>
            <person name="Patil S."/>
            <person name="Pu L.-L."/>
            <person name="Saada N."/>
            <person name="Tang L."/>
            <person name="Weissenberger G."/>
            <person name="Zhu Y."/>
            <person name="Hemphill L."/>
            <person name="Shang Y."/>
            <person name="Youmans B."/>
            <person name="Ayvaz T."/>
            <person name="Ross M."/>
            <person name="Santibanez J."/>
            <person name="Aqrawi P."/>
            <person name="Gross S."/>
            <person name="Joshi V."/>
            <person name="Fowler G."/>
            <person name="Nazareth L."/>
            <person name="Reid J."/>
            <person name="Worley K."/>
            <person name="Petrosino J."/>
            <person name="Highlander S."/>
            <person name="Gibbs R."/>
        </authorList>
    </citation>
    <scope>NUCLEOTIDE SEQUENCE [LARGE SCALE GENOMIC DNA]</scope>
    <source>
        <strain evidence="8 9">ATCC 51599</strain>
    </source>
</reference>
<evidence type="ECO:0000256" key="6">
    <source>
        <dbReference type="SAM" id="Phobius"/>
    </source>
</evidence>
<accession>E7RTK0</accession>
<organism evidence="8 9">
    <name type="scientific">Lautropia mirabilis ATCC 51599</name>
    <dbReference type="NCBI Taxonomy" id="887898"/>
    <lineage>
        <taxon>Bacteria</taxon>
        <taxon>Pseudomonadati</taxon>
        <taxon>Pseudomonadota</taxon>
        <taxon>Betaproteobacteria</taxon>
        <taxon>Burkholderiales</taxon>
        <taxon>Burkholderiaceae</taxon>
        <taxon>Lautropia</taxon>
    </lineage>
</organism>
<feature type="transmembrane region" description="Helical" evidence="6">
    <location>
        <begin position="167"/>
        <end position="188"/>
    </location>
</feature>
<gene>
    <name evidence="8" type="ORF">HMPREF0551_0269</name>
</gene>
<comment type="caution">
    <text evidence="8">The sequence shown here is derived from an EMBL/GenBank/DDBJ whole genome shotgun (WGS) entry which is preliminary data.</text>
</comment>
<feature type="compositionally biased region" description="Low complexity" evidence="5">
    <location>
        <begin position="18"/>
        <end position="28"/>
    </location>
</feature>
<proteinExistence type="predicted"/>
<feature type="transmembrane region" description="Helical" evidence="6">
    <location>
        <begin position="38"/>
        <end position="59"/>
    </location>
</feature>
<protein>
    <submittedName>
        <fullName evidence="8">Transporter, major facilitator family protein</fullName>
    </submittedName>
</protein>
<evidence type="ECO:0000259" key="7">
    <source>
        <dbReference type="PROSITE" id="PS50850"/>
    </source>
</evidence>
<dbReference type="Proteomes" id="UP000011021">
    <property type="component" value="Unassembled WGS sequence"/>
</dbReference>
<evidence type="ECO:0000256" key="3">
    <source>
        <dbReference type="ARBA" id="ARBA00022989"/>
    </source>
</evidence>
<feature type="transmembrane region" description="Helical" evidence="6">
    <location>
        <begin position="334"/>
        <end position="357"/>
    </location>
</feature>
<feature type="transmembrane region" description="Helical" evidence="6">
    <location>
        <begin position="243"/>
        <end position="265"/>
    </location>
</feature>
<dbReference type="AlphaFoldDB" id="E7RTK0"/>
<dbReference type="InterPro" id="IPR011701">
    <property type="entry name" value="MFS"/>
</dbReference>
<dbReference type="PROSITE" id="PS50850">
    <property type="entry name" value="MFS"/>
    <property type="match status" value="1"/>
</dbReference>
<dbReference type="PANTHER" id="PTHR23546:SF1">
    <property type="entry name" value="MEMBRANE PROTEIN"/>
    <property type="match status" value="1"/>
</dbReference>
<feature type="transmembrane region" description="Helical" evidence="6">
    <location>
        <begin position="65"/>
        <end position="87"/>
    </location>
</feature>
<dbReference type="eggNOG" id="COG2814">
    <property type="taxonomic scope" value="Bacteria"/>
</dbReference>
<feature type="transmembrane region" description="Helical" evidence="6">
    <location>
        <begin position="277"/>
        <end position="297"/>
    </location>
</feature>
<feature type="domain" description="Major facilitator superfamily (MFS) profile" evidence="7">
    <location>
        <begin position="33"/>
        <end position="417"/>
    </location>
</feature>
<feature type="transmembrane region" description="Helical" evidence="6">
    <location>
        <begin position="126"/>
        <end position="147"/>
    </location>
</feature>
<dbReference type="SUPFAM" id="SSF103473">
    <property type="entry name" value="MFS general substrate transporter"/>
    <property type="match status" value="1"/>
</dbReference>
<feature type="transmembrane region" description="Helical" evidence="6">
    <location>
        <begin position="309"/>
        <end position="328"/>
    </location>
</feature>
<evidence type="ECO:0000256" key="4">
    <source>
        <dbReference type="ARBA" id="ARBA00023136"/>
    </source>
</evidence>
<name>E7RTK0_9BURK</name>
<evidence type="ECO:0000256" key="2">
    <source>
        <dbReference type="ARBA" id="ARBA00022692"/>
    </source>
</evidence>
<dbReference type="EMBL" id="AEQP01000001">
    <property type="protein sequence ID" value="EFV96086.1"/>
    <property type="molecule type" value="Genomic_DNA"/>
</dbReference>
<keyword evidence="2 6" id="KW-0812">Transmembrane</keyword>
<keyword evidence="4 6" id="KW-0472">Membrane</keyword>
<dbReference type="PRINTS" id="PR01035">
    <property type="entry name" value="TCRTETA"/>
</dbReference>
<evidence type="ECO:0000313" key="9">
    <source>
        <dbReference type="Proteomes" id="UP000011021"/>
    </source>
</evidence>
<dbReference type="PANTHER" id="PTHR23546">
    <property type="entry name" value="TRANSPORT PROTEIN"/>
    <property type="match status" value="1"/>
</dbReference>
<dbReference type="Gene3D" id="1.20.1250.20">
    <property type="entry name" value="MFS general substrate transporter like domains"/>
    <property type="match status" value="1"/>
</dbReference>
<dbReference type="GO" id="GO:0016020">
    <property type="term" value="C:membrane"/>
    <property type="evidence" value="ECO:0007669"/>
    <property type="project" value="UniProtKB-SubCell"/>
</dbReference>
<feature type="transmembrane region" description="Helical" evidence="6">
    <location>
        <begin position="99"/>
        <end position="120"/>
    </location>
</feature>
<evidence type="ECO:0000256" key="1">
    <source>
        <dbReference type="ARBA" id="ARBA00004141"/>
    </source>
</evidence>
<keyword evidence="3 6" id="KW-1133">Transmembrane helix</keyword>